<reference evidence="3" key="1">
    <citation type="journal article" date="2020" name="Nature">
        <title>Giant virus diversity and host interactions through global metagenomics.</title>
        <authorList>
            <person name="Schulz F."/>
            <person name="Roux S."/>
            <person name="Paez-Espino D."/>
            <person name="Jungbluth S."/>
            <person name="Walsh D.A."/>
            <person name="Denef V.J."/>
            <person name="McMahon K.D."/>
            <person name="Konstantinidis K.T."/>
            <person name="Eloe-Fadrosh E.A."/>
            <person name="Kyrpides N.C."/>
            <person name="Woyke T."/>
        </authorList>
    </citation>
    <scope>NUCLEOTIDE SEQUENCE</scope>
    <source>
        <strain evidence="3">GVMAG-M-3300023184-135</strain>
    </source>
</reference>
<evidence type="ECO:0000313" key="3">
    <source>
        <dbReference type="EMBL" id="QHT81069.1"/>
    </source>
</evidence>
<organism evidence="3">
    <name type="scientific">viral metagenome</name>
    <dbReference type="NCBI Taxonomy" id="1070528"/>
    <lineage>
        <taxon>unclassified sequences</taxon>
        <taxon>metagenomes</taxon>
        <taxon>organismal metagenomes</taxon>
    </lineage>
</organism>
<name>A0A6C0HKQ7_9ZZZZ</name>
<dbReference type="AlphaFoldDB" id="A0A6C0HKQ7"/>
<dbReference type="EMBL" id="MN739977">
    <property type="protein sequence ID" value="QHT81069.1"/>
    <property type="molecule type" value="Genomic_DNA"/>
</dbReference>
<dbReference type="InterPro" id="IPR013766">
    <property type="entry name" value="Thioredoxin_domain"/>
</dbReference>
<proteinExistence type="predicted"/>
<dbReference type="Gene3D" id="3.40.30.10">
    <property type="entry name" value="Glutaredoxin"/>
    <property type="match status" value="1"/>
</dbReference>
<feature type="transmembrane region" description="Helical" evidence="1">
    <location>
        <begin position="12"/>
        <end position="30"/>
    </location>
</feature>
<keyword evidence="1" id="KW-1133">Transmembrane helix</keyword>
<evidence type="ECO:0000259" key="2">
    <source>
        <dbReference type="PROSITE" id="PS51352"/>
    </source>
</evidence>
<dbReference type="InterPro" id="IPR036249">
    <property type="entry name" value="Thioredoxin-like_sf"/>
</dbReference>
<dbReference type="PROSITE" id="PS51352">
    <property type="entry name" value="THIOREDOXIN_2"/>
    <property type="match status" value="1"/>
</dbReference>
<feature type="domain" description="Thioredoxin" evidence="2">
    <location>
        <begin position="33"/>
        <end position="152"/>
    </location>
</feature>
<accession>A0A6C0HKQ7</accession>
<dbReference type="SUPFAM" id="SSF52833">
    <property type="entry name" value="Thioredoxin-like"/>
    <property type="match status" value="1"/>
</dbReference>
<sequence>MLIDYLWKALHASLITFTVLLVAFVLFWALRGFLPGSVIVDVPPPTRLRDGSPTPGAPYDVDFNFYYVNWCPFSVDALPAVRSLNTIVKDAKYGLATVRVNFIDCETEQEKCRVANVDGYPSYSLVAPHKTFNYAGPPKTATYEQFLVSALGPKKSES</sequence>
<protein>
    <recommendedName>
        <fullName evidence="2">Thioredoxin domain-containing protein</fullName>
    </recommendedName>
</protein>
<keyword evidence="1" id="KW-0812">Transmembrane</keyword>
<evidence type="ECO:0000256" key="1">
    <source>
        <dbReference type="SAM" id="Phobius"/>
    </source>
</evidence>
<keyword evidence="1" id="KW-0472">Membrane</keyword>